<dbReference type="EMBL" id="UINC01181710">
    <property type="protein sequence ID" value="SVD91535.1"/>
    <property type="molecule type" value="Genomic_DNA"/>
</dbReference>
<proteinExistence type="predicted"/>
<dbReference type="Gene3D" id="3.20.20.20">
    <property type="entry name" value="Dihydropteroate synthase-like"/>
    <property type="match status" value="1"/>
</dbReference>
<organism evidence="2">
    <name type="scientific">marine metagenome</name>
    <dbReference type="NCBI Taxonomy" id="408172"/>
    <lineage>
        <taxon>unclassified sequences</taxon>
        <taxon>metagenomes</taxon>
        <taxon>ecological metagenomes</taxon>
    </lineage>
</organism>
<dbReference type="GO" id="GO:0042558">
    <property type="term" value="P:pteridine-containing compound metabolic process"/>
    <property type="evidence" value="ECO:0007669"/>
    <property type="project" value="InterPro"/>
</dbReference>
<feature type="domain" description="Pterin-binding" evidence="1">
    <location>
        <begin position="9"/>
        <end position="41"/>
    </location>
</feature>
<dbReference type="InterPro" id="IPR011005">
    <property type="entry name" value="Dihydropteroate_synth-like_sf"/>
</dbReference>
<evidence type="ECO:0000259" key="1">
    <source>
        <dbReference type="PROSITE" id="PS50972"/>
    </source>
</evidence>
<accession>A0A382Z8W7</accession>
<dbReference type="AlphaFoldDB" id="A0A382Z8W7"/>
<dbReference type="InterPro" id="IPR000489">
    <property type="entry name" value="Pterin-binding_dom"/>
</dbReference>
<evidence type="ECO:0000313" key="2">
    <source>
        <dbReference type="EMBL" id="SVD91535.1"/>
    </source>
</evidence>
<gene>
    <name evidence="2" type="ORF">METZ01_LOCUS444389</name>
</gene>
<sequence length="41" mass="4671">MFESLQNPTKIMGILNATPDSFFAESRLVDNSAIDLQKYKH</sequence>
<name>A0A382Z8W7_9ZZZZ</name>
<feature type="non-terminal residue" evidence="2">
    <location>
        <position position="41"/>
    </location>
</feature>
<dbReference type="PROSITE" id="PS50972">
    <property type="entry name" value="PTERIN_BINDING"/>
    <property type="match status" value="1"/>
</dbReference>
<dbReference type="SUPFAM" id="SSF51717">
    <property type="entry name" value="Dihydropteroate synthetase-like"/>
    <property type="match status" value="1"/>
</dbReference>
<reference evidence="2" key="1">
    <citation type="submission" date="2018-05" db="EMBL/GenBank/DDBJ databases">
        <authorList>
            <person name="Lanie J.A."/>
            <person name="Ng W.-L."/>
            <person name="Kazmierczak K.M."/>
            <person name="Andrzejewski T.M."/>
            <person name="Davidsen T.M."/>
            <person name="Wayne K.J."/>
            <person name="Tettelin H."/>
            <person name="Glass J.I."/>
            <person name="Rusch D."/>
            <person name="Podicherti R."/>
            <person name="Tsui H.-C.T."/>
            <person name="Winkler M.E."/>
        </authorList>
    </citation>
    <scope>NUCLEOTIDE SEQUENCE</scope>
</reference>
<protein>
    <recommendedName>
        <fullName evidence="1">Pterin-binding domain-containing protein</fullName>
    </recommendedName>
</protein>